<dbReference type="AlphaFoldDB" id="A0A480AAL5"/>
<evidence type="ECO:0000256" key="8">
    <source>
        <dbReference type="ARBA" id="ARBA00022989"/>
    </source>
</evidence>
<keyword evidence="8 10" id="KW-1133">Transmembrane helix</keyword>
<name>A0A480AAL5_9CYAN</name>
<feature type="transmembrane region" description="Helical" evidence="10">
    <location>
        <begin position="34"/>
        <end position="56"/>
    </location>
</feature>
<protein>
    <recommendedName>
        <fullName evidence="13">Glycosyltransferase RgtA/B/C/D-like domain-containing protein</fullName>
    </recommendedName>
</protein>
<feature type="transmembrane region" description="Helical" evidence="10">
    <location>
        <begin position="156"/>
        <end position="175"/>
    </location>
</feature>
<keyword evidence="4" id="KW-0328">Glycosyltransferase</keyword>
<organism evidence="11 12">
    <name type="scientific">Dolichospermum planctonicum</name>
    <dbReference type="NCBI Taxonomy" id="136072"/>
    <lineage>
        <taxon>Bacteria</taxon>
        <taxon>Bacillati</taxon>
        <taxon>Cyanobacteriota</taxon>
        <taxon>Cyanophyceae</taxon>
        <taxon>Nostocales</taxon>
        <taxon>Aphanizomenonaceae</taxon>
        <taxon>Dolichospermum</taxon>
    </lineage>
</organism>
<evidence type="ECO:0000256" key="3">
    <source>
        <dbReference type="ARBA" id="ARBA00022502"/>
    </source>
</evidence>
<reference evidence="12" key="1">
    <citation type="submission" date="2019-02" db="EMBL/GenBank/DDBJ databases">
        <title>Draft genome sequence of Dolichospermum planctonicum NIES-80.</title>
        <authorList>
            <person name="Yamaguchi H."/>
            <person name="Suzuki S."/>
            <person name="Kawachi M."/>
        </authorList>
    </citation>
    <scope>NUCLEOTIDE SEQUENCE [LARGE SCALE GENOMIC DNA]</scope>
    <source>
        <strain evidence="12">NIES-80</strain>
    </source>
</reference>
<keyword evidence="7" id="KW-0256">Endoplasmic reticulum</keyword>
<dbReference type="GO" id="GO:0004376">
    <property type="term" value="F:GPI mannosyltransferase activity"/>
    <property type="evidence" value="ECO:0007669"/>
    <property type="project" value="InterPro"/>
</dbReference>
<feature type="transmembrane region" description="Helical" evidence="10">
    <location>
        <begin position="337"/>
        <end position="357"/>
    </location>
</feature>
<dbReference type="RefSeq" id="WP_236097079.1">
    <property type="nucleotide sequence ID" value="NZ_BJCF01000009.1"/>
</dbReference>
<feature type="transmembrane region" description="Helical" evidence="10">
    <location>
        <begin position="231"/>
        <end position="249"/>
    </location>
</feature>
<evidence type="ECO:0000256" key="1">
    <source>
        <dbReference type="ARBA" id="ARBA00004477"/>
    </source>
</evidence>
<comment type="caution">
    <text evidence="11">The sequence shown here is derived from an EMBL/GenBank/DDBJ whole genome shotgun (WGS) entry which is preliminary data.</text>
</comment>
<dbReference type="EMBL" id="BJCF01000009">
    <property type="protein sequence ID" value="GCL41552.1"/>
    <property type="molecule type" value="Genomic_DNA"/>
</dbReference>
<evidence type="ECO:0008006" key="13">
    <source>
        <dbReference type="Google" id="ProtNLM"/>
    </source>
</evidence>
<evidence type="ECO:0000256" key="7">
    <source>
        <dbReference type="ARBA" id="ARBA00022824"/>
    </source>
</evidence>
<dbReference type="UniPathway" id="UPA00196"/>
<evidence type="ECO:0000256" key="9">
    <source>
        <dbReference type="ARBA" id="ARBA00023136"/>
    </source>
</evidence>
<dbReference type="GO" id="GO:0016020">
    <property type="term" value="C:membrane"/>
    <property type="evidence" value="ECO:0007669"/>
    <property type="project" value="GOC"/>
</dbReference>
<accession>A0A480AAL5</accession>
<evidence type="ECO:0000256" key="5">
    <source>
        <dbReference type="ARBA" id="ARBA00022679"/>
    </source>
</evidence>
<dbReference type="Proteomes" id="UP000299367">
    <property type="component" value="Unassembled WGS sequence"/>
</dbReference>
<dbReference type="PANTHER" id="PTHR12468:SF2">
    <property type="entry name" value="GPI MANNOSYLTRANSFERASE 2"/>
    <property type="match status" value="1"/>
</dbReference>
<proteinExistence type="predicted"/>
<feature type="transmembrane region" description="Helical" evidence="10">
    <location>
        <begin position="427"/>
        <end position="449"/>
    </location>
</feature>
<keyword evidence="3" id="KW-0337">GPI-anchor biosynthesis</keyword>
<comment type="pathway">
    <text evidence="2">Glycolipid biosynthesis; glycosylphosphatidylinositol-anchor biosynthesis.</text>
</comment>
<gene>
    <name evidence="11" type="ORF">NIES80_12470</name>
</gene>
<keyword evidence="9 10" id="KW-0472">Membrane</keyword>
<evidence type="ECO:0000256" key="10">
    <source>
        <dbReference type="SAM" id="Phobius"/>
    </source>
</evidence>
<evidence type="ECO:0000313" key="12">
    <source>
        <dbReference type="Proteomes" id="UP000299367"/>
    </source>
</evidence>
<feature type="transmembrane region" description="Helical" evidence="10">
    <location>
        <begin position="306"/>
        <end position="325"/>
    </location>
</feature>
<evidence type="ECO:0000256" key="6">
    <source>
        <dbReference type="ARBA" id="ARBA00022692"/>
    </source>
</evidence>
<feature type="transmembrane region" description="Helical" evidence="10">
    <location>
        <begin position="124"/>
        <end position="144"/>
    </location>
</feature>
<feature type="transmembrane region" description="Helical" evidence="10">
    <location>
        <begin position="195"/>
        <end position="224"/>
    </location>
</feature>
<evidence type="ECO:0000313" key="11">
    <source>
        <dbReference type="EMBL" id="GCL41552.1"/>
    </source>
</evidence>
<dbReference type="GO" id="GO:0006506">
    <property type="term" value="P:GPI anchor biosynthetic process"/>
    <property type="evidence" value="ECO:0007669"/>
    <property type="project" value="UniProtKB-UniPathway"/>
</dbReference>
<evidence type="ECO:0000256" key="4">
    <source>
        <dbReference type="ARBA" id="ARBA00022676"/>
    </source>
</evidence>
<dbReference type="GO" id="GO:0000009">
    <property type="term" value="F:alpha-1,6-mannosyltransferase activity"/>
    <property type="evidence" value="ECO:0007669"/>
    <property type="project" value="InterPro"/>
</dbReference>
<dbReference type="PANTHER" id="PTHR12468">
    <property type="entry name" value="GPI MANNOSYLTRANSFERASE 2"/>
    <property type="match status" value="1"/>
</dbReference>
<sequence>MVKAQIAIASLRDAARSLPIIATSIAKFIWTDNFLFPAAMWFLSRLLVGISMLLIAPNLPPLPDGITPHLGWGIFNVWDTVHYRAIVTEGYEFVDDGKQHNLAFFPLFPVSIFIFMKLGFSFEIAGLIINNLAFLGTVYCLYSWVKKQSGISAAHWTIAVITCCPMSLFTGVIYTEGLYLLLSTIALRSFDQKQYIWTAICGAMATATRPTGMVLIPAFLITAWRQNKPPIAYIAGLLSATGLLVFSVYCGLNFDNFLAFIAAQKGWRPSLGFDWEGWLNMFMQIPFGNNWYFGWVENDEGGVKDFWYPLFFSLIVISSSCLFYWRKYFHPQIFRAAYVIVILLLIIADQGLINNLLNLSMILGSSYLLWYFRQQLTPIMVVYGFCGIGLLLASGGTISLSRLAYGIVPLSAAIGVCLSRYPRQAYLLMGIFITLLSKLAVGFAQEIWVG</sequence>
<comment type="subcellular location">
    <subcellularLocation>
        <location evidence="1">Endoplasmic reticulum membrane</location>
        <topology evidence="1">Multi-pass membrane protein</topology>
    </subcellularLocation>
</comment>
<dbReference type="InterPro" id="IPR007315">
    <property type="entry name" value="PIG-V/Gpi18"/>
</dbReference>
<keyword evidence="6 10" id="KW-0812">Transmembrane</keyword>
<feature type="transmembrane region" description="Helical" evidence="10">
    <location>
        <begin position="377"/>
        <end position="396"/>
    </location>
</feature>
<keyword evidence="5" id="KW-0808">Transferase</keyword>
<dbReference type="GO" id="GO:0031501">
    <property type="term" value="C:mannosyltransferase complex"/>
    <property type="evidence" value="ECO:0007669"/>
    <property type="project" value="TreeGrafter"/>
</dbReference>
<evidence type="ECO:0000256" key="2">
    <source>
        <dbReference type="ARBA" id="ARBA00004687"/>
    </source>
</evidence>